<comment type="subcellular location">
    <subcellularLocation>
        <location evidence="1">Late endosome</location>
    </subcellularLocation>
</comment>
<evidence type="ECO:0000256" key="1">
    <source>
        <dbReference type="ARBA" id="ARBA00004603"/>
    </source>
</evidence>
<dbReference type="SMART" id="SM00239">
    <property type="entry name" value="C2"/>
    <property type="match status" value="2"/>
</dbReference>
<organism evidence="8 9">
    <name type="scientific">Adineta ricciae</name>
    <name type="common">Rotifer</name>
    <dbReference type="NCBI Taxonomy" id="249248"/>
    <lineage>
        <taxon>Eukaryota</taxon>
        <taxon>Metazoa</taxon>
        <taxon>Spiralia</taxon>
        <taxon>Gnathifera</taxon>
        <taxon>Rotifera</taxon>
        <taxon>Eurotatoria</taxon>
        <taxon>Bdelloidea</taxon>
        <taxon>Adinetida</taxon>
        <taxon>Adinetidae</taxon>
        <taxon>Adineta</taxon>
    </lineage>
</organism>
<evidence type="ECO:0000256" key="2">
    <source>
        <dbReference type="ARBA" id="ARBA00005823"/>
    </source>
</evidence>
<dbReference type="GO" id="GO:0005770">
    <property type="term" value="C:late endosome"/>
    <property type="evidence" value="ECO:0007669"/>
    <property type="project" value="UniProtKB-SubCell"/>
</dbReference>
<dbReference type="SUPFAM" id="SSF49562">
    <property type="entry name" value="C2 domain (Calcium/lipid-binding domain, CaLB)"/>
    <property type="match status" value="2"/>
</dbReference>
<evidence type="ECO:0000256" key="4">
    <source>
        <dbReference type="RuleBase" id="RU003785"/>
    </source>
</evidence>
<dbReference type="SUPFAM" id="SSF57667">
    <property type="entry name" value="beta-beta-alpha zinc fingers"/>
    <property type="match status" value="1"/>
</dbReference>
<dbReference type="InterPro" id="IPR036236">
    <property type="entry name" value="Znf_C2H2_sf"/>
</dbReference>
<evidence type="ECO:0000256" key="5">
    <source>
        <dbReference type="SAM" id="MobiDB-lite"/>
    </source>
</evidence>
<feature type="domain" description="C2" evidence="6">
    <location>
        <begin position="1466"/>
        <end position="1595"/>
    </location>
</feature>
<keyword evidence="4" id="KW-0547">Nucleotide-binding</keyword>
<dbReference type="PROSITE" id="PS51258">
    <property type="entry name" value="MHD1"/>
    <property type="match status" value="1"/>
</dbReference>
<feature type="region of interest" description="Disordered" evidence="5">
    <location>
        <begin position="510"/>
        <end position="582"/>
    </location>
</feature>
<dbReference type="PROSITE" id="PS50004">
    <property type="entry name" value="C2"/>
    <property type="match status" value="2"/>
</dbReference>
<dbReference type="SUPFAM" id="SSF52540">
    <property type="entry name" value="P-loop containing nucleoside triphosphate hydrolases"/>
    <property type="match status" value="2"/>
</dbReference>
<gene>
    <name evidence="8" type="ORF">XAT740_LOCUS31088</name>
</gene>
<dbReference type="GO" id="GO:0008033">
    <property type="term" value="P:tRNA processing"/>
    <property type="evidence" value="ECO:0007669"/>
    <property type="project" value="InterPro"/>
</dbReference>
<comment type="similarity">
    <text evidence="2">Belongs to the unc-13 family.</text>
</comment>
<proteinExistence type="inferred from homology"/>
<dbReference type="Proteomes" id="UP000663828">
    <property type="component" value="Unassembled WGS sequence"/>
</dbReference>
<feature type="domain" description="C2" evidence="6">
    <location>
        <begin position="456"/>
        <end position="682"/>
    </location>
</feature>
<dbReference type="Gene3D" id="1.10.357.50">
    <property type="match status" value="1"/>
</dbReference>
<dbReference type="Pfam" id="PF00168">
    <property type="entry name" value="C2"/>
    <property type="match status" value="3"/>
</dbReference>
<comment type="caution">
    <text evidence="8">The sequence shown here is derived from an EMBL/GenBank/DDBJ whole genome shotgun (WGS) entry which is preliminary data.</text>
</comment>
<dbReference type="GO" id="GO:0005524">
    <property type="term" value="F:ATP binding"/>
    <property type="evidence" value="ECO:0007669"/>
    <property type="project" value="UniProtKB-KW"/>
</dbReference>
<sequence>MATVGNLRYTTSPLIIILGATAVGKTKLSVHLSKRFNGEIVNADSMQIYDGLDIATAKPTLEERDNVPHHLFSYVNPLDRSHTVIDYRNDALPVIDSILSRTHLPLIVGGTNYYIESLLFHLNPPDPAEPVQNEQLPSLAEDLSDENLSKLTSVQLHELLSKIDKPTSVRKHPNEERKIRRAIEFYRDSGGIPLSEALKKQHAESGFSYRGSFRFHRCCLLWLTCQKNELERRINERVKSMLDRGLIRELEQFHEEYNRTCAEADESFDYTRGVFQAIGFKEFHDYLLLSESERKSEHGKKVFANGIERLKVSTRQYSKYQEKWLRMRLLQRVEEHSPDVYELDTTDLTCWEENVEKRAEAIIEAFLKYETIPFPALPKTPIDEPVYEQNTCTVCDRVFHLKSQWLLHLKSKQHKRVRRLYEYALRAVCSPLHVIEPGVTSDQLTSHIAKLFNVDPEEHEMKYMRALRAQTCPVILFVDVKKARNLPGEDQNGLSDPYCKVSVVYSSRKGETSSEKGLSSSYLSSDESPTRMKRSRSVFLSCAGSPSKTKVKNSSTLRTPRSSRRKPSKDHTAAMASDKNKSLSTVTYRTAVRPETLNPEWNEHFEFEIENIDEQFLHITVYDSDRGQIPAMKTIVQEKRGMLRKIRGIRTLFTTGEIEDDFLGQFTMDIKKLASCESEQWFPLTGLKQTRASDTNPRGEICLALKVHFKLDDKNTADRAPISTNNSVQFRRRHSTLSSTSQVPSSIILRSSIFRKNFRPSSLQVRDYTRTNIFDNESQANSGQIDSCLTPTTDSDLPLLIEEYHQLFRIIMLHQLEDARDANKDKSNGLVIDWDGGLNELSYCVLVQFRLLYNISTLSETFIQLLVIMELRCSEDYALFISQGVIEAYLRLFMEKVQQKIDNKDLGFTDYEKTVFKEILYLFIGHYKQRVHCDAPWFLPSKENLPNIQSIFETLCTLFQLKICANNEQMMRTHLEETIKTRLHTDMNDSFSLHSFVFNDREDIQLNNIRDFLEYVKKLAESMALLQEYTKIFALFDTNYIKICFFDTNSAADRLSELTMCLLTNMTDSFQTYSKPVVKATSSIYDPNLIQNSIVLLNLYLYLQNIVTALRNNLETRDWAINAFRLKLIEYRQWFSPTMKFLLEGFVANIRQAMERAVEDDSELIPEEDIVLYSRSSMAATSLCIKLCREWEAIDYPEINVRYTALIKLTNTICEQCQHYARRTARKLSENRYFTDLNRTRSFNVSKKLCMLVNDIEYVKRNVLSSLPNLLNFSGVIERMIENYESDDFRQTKVTLERLIATAENEMTDVIKLIFERVADLVHASLQGKIVNYYRDEKASKVDCMKEVNKYIDQEILHQLYKGLEPVQYSRVACAIRIKTLQCLRELLPLQEPPVFYERVLQSFDQLAAYFEAVCREEPHLPGPPCEEIAALRSTLQTCALTTEQLQLCYFREIAHKTSSHEFSTNNGEIVFRTAYEIVNSLVTIHVFILSCRDLPKMDLIGTSDPYVILELLPPSFYQKTPKEYKTSIQKRTLDPEFNELFQWHRLPLNILHERGAVLRLSVWDEDYVNDDFIGECFVPLTNIEPLKNLASLRDVPVSEVRLRRPHKNIQPRVFELIRNRAAFDEQAAVFLKQRTAVMQSGNASDGASIISDDRKSSGSYASATLRSFFCMFPFHIGFGTDSTPTNNRSDVASDEELI</sequence>
<keyword evidence="9" id="KW-1185">Reference proteome</keyword>
<evidence type="ECO:0000313" key="8">
    <source>
        <dbReference type="EMBL" id="CAF1343529.1"/>
    </source>
</evidence>
<comment type="similarity">
    <text evidence="4">Belongs to the IPP transferase family.</text>
</comment>
<dbReference type="PANTHER" id="PTHR45999:SF4">
    <property type="entry name" value="UNC-13-4A, ISOFORM B"/>
    <property type="match status" value="1"/>
</dbReference>
<dbReference type="InterPro" id="IPR027417">
    <property type="entry name" value="P-loop_NTPase"/>
</dbReference>
<dbReference type="Gene3D" id="2.60.40.150">
    <property type="entry name" value="C2 domain"/>
    <property type="match status" value="2"/>
</dbReference>
<dbReference type="PROSITE" id="PS00028">
    <property type="entry name" value="ZINC_FINGER_C2H2_1"/>
    <property type="match status" value="1"/>
</dbReference>
<keyword evidence="4" id="KW-0808">Transferase</keyword>
<dbReference type="NCBIfam" id="TIGR00174">
    <property type="entry name" value="miaA"/>
    <property type="match status" value="1"/>
</dbReference>
<dbReference type="InterPro" id="IPR018022">
    <property type="entry name" value="IPT"/>
</dbReference>
<dbReference type="GO" id="GO:0099503">
    <property type="term" value="C:secretory vesicle"/>
    <property type="evidence" value="ECO:0007669"/>
    <property type="project" value="TreeGrafter"/>
</dbReference>
<dbReference type="InterPro" id="IPR052095">
    <property type="entry name" value="UNC-13_domain"/>
</dbReference>
<dbReference type="InterPro" id="IPR013087">
    <property type="entry name" value="Znf_C2H2_type"/>
</dbReference>
<keyword evidence="3" id="KW-0268">Exocytosis</keyword>
<evidence type="ECO:0000256" key="3">
    <source>
        <dbReference type="ARBA" id="ARBA00022483"/>
    </source>
</evidence>
<feature type="domain" description="MHD1" evidence="7">
    <location>
        <begin position="1097"/>
        <end position="1224"/>
    </location>
</feature>
<dbReference type="HAMAP" id="MF_00185">
    <property type="entry name" value="IPP_trans"/>
    <property type="match status" value="1"/>
</dbReference>
<dbReference type="GO" id="GO:0052381">
    <property type="term" value="F:tRNA dimethylallyltransferase activity"/>
    <property type="evidence" value="ECO:0007669"/>
    <property type="project" value="InterPro"/>
</dbReference>
<dbReference type="InterPro" id="IPR035892">
    <property type="entry name" value="C2_domain_sf"/>
</dbReference>
<accession>A0A815GUC9</accession>
<dbReference type="PANTHER" id="PTHR45999">
    <property type="entry name" value="UNC-13-4A, ISOFORM B"/>
    <property type="match status" value="1"/>
</dbReference>
<name>A0A815GUC9_ADIRI</name>
<dbReference type="EMBL" id="CAJNOR010002808">
    <property type="protein sequence ID" value="CAF1343529.1"/>
    <property type="molecule type" value="Genomic_DNA"/>
</dbReference>
<evidence type="ECO:0000259" key="6">
    <source>
        <dbReference type="PROSITE" id="PS50004"/>
    </source>
</evidence>
<protein>
    <submittedName>
        <fullName evidence="8">Uncharacterized protein</fullName>
    </submittedName>
</protein>
<evidence type="ECO:0000259" key="7">
    <source>
        <dbReference type="PROSITE" id="PS51258"/>
    </source>
</evidence>
<dbReference type="Gene3D" id="3.40.50.300">
    <property type="entry name" value="P-loop containing nucleotide triphosphate hydrolases"/>
    <property type="match status" value="1"/>
</dbReference>
<dbReference type="InterPro" id="IPR000008">
    <property type="entry name" value="C2_dom"/>
</dbReference>
<dbReference type="Gene3D" id="1.10.20.140">
    <property type="match status" value="1"/>
</dbReference>
<dbReference type="Pfam" id="PF01715">
    <property type="entry name" value="IPPT"/>
    <property type="match status" value="1"/>
</dbReference>
<evidence type="ECO:0000313" key="9">
    <source>
        <dbReference type="Proteomes" id="UP000663828"/>
    </source>
</evidence>
<feature type="compositionally biased region" description="Low complexity" evidence="5">
    <location>
        <begin position="515"/>
        <end position="527"/>
    </location>
</feature>
<dbReference type="GO" id="GO:0006887">
    <property type="term" value="P:exocytosis"/>
    <property type="evidence" value="ECO:0007669"/>
    <property type="project" value="UniProtKB-KW"/>
</dbReference>
<dbReference type="InterPro" id="IPR014770">
    <property type="entry name" value="Munc13_1"/>
</dbReference>
<keyword evidence="4" id="KW-0067">ATP-binding</keyword>
<reference evidence="8" key="1">
    <citation type="submission" date="2021-02" db="EMBL/GenBank/DDBJ databases">
        <authorList>
            <person name="Nowell W R."/>
        </authorList>
    </citation>
    <scope>NUCLEOTIDE SEQUENCE</scope>
</reference>